<dbReference type="InterPro" id="IPR022074">
    <property type="entry name" value="DUF3626"/>
</dbReference>
<proteinExistence type="predicted"/>
<organism evidence="1 2">
    <name type="scientific">Paenibacillus ginsengarvi</name>
    <dbReference type="NCBI Taxonomy" id="400777"/>
    <lineage>
        <taxon>Bacteria</taxon>
        <taxon>Bacillati</taxon>
        <taxon>Bacillota</taxon>
        <taxon>Bacilli</taxon>
        <taxon>Bacillales</taxon>
        <taxon>Paenibacillaceae</taxon>
        <taxon>Paenibacillus</taxon>
    </lineage>
</organism>
<protein>
    <submittedName>
        <fullName evidence="1">DUF3626 domain-containing protein</fullName>
    </submittedName>
</protein>
<dbReference type="AlphaFoldDB" id="A0A3B0CJW5"/>
<accession>A0A3B0CJW5</accession>
<evidence type="ECO:0000313" key="1">
    <source>
        <dbReference type="EMBL" id="RKN85693.1"/>
    </source>
</evidence>
<name>A0A3B0CJW5_9BACL</name>
<gene>
    <name evidence="1" type="ORF">D7M11_07230</name>
</gene>
<dbReference type="OrthoDB" id="3770261at2"/>
<comment type="caution">
    <text evidence="1">The sequence shown here is derived from an EMBL/GenBank/DDBJ whole genome shotgun (WGS) entry which is preliminary data.</text>
</comment>
<evidence type="ECO:0000313" key="2">
    <source>
        <dbReference type="Proteomes" id="UP000282311"/>
    </source>
</evidence>
<keyword evidence="2" id="KW-1185">Reference proteome</keyword>
<dbReference type="EMBL" id="RBAH01000004">
    <property type="protein sequence ID" value="RKN85693.1"/>
    <property type="molecule type" value="Genomic_DNA"/>
</dbReference>
<dbReference type="Proteomes" id="UP000282311">
    <property type="component" value="Unassembled WGS sequence"/>
</dbReference>
<reference evidence="1 2" key="1">
    <citation type="journal article" date="2007" name="Int. J. Syst. Evol. Microbiol.">
        <title>Paenibacillus ginsengarvi sp. nov., isolated from soil from ginseng cultivation.</title>
        <authorList>
            <person name="Yoon M.H."/>
            <person name="Ten L.N."/>
            <person name="Im W.T."/>
        </authorList>
    </citation>
    <scope>NUCLEOTIDE SEQUENCE [LARGE SCALE GENOMIC DNA]</scope>
    <source>
        <strain evidence="1 2">KCTC 13059</strain>
    </source>
</reference>
<dbReference type="Pfam" id="PF12294">
    <property type="entry name" value="DUF3626"/>
    <property type="match status" value="1"/>
</dbReference>
<sequence>MPGSLTPAQAAALGCVRAAALAASESACAKAGAIMQRADAEESAFGVLVRNMIAHARVTLNFHPDRISSAGYSVAEGLLREGVYRSQFETGVTNGSRTAYPGGSRDGWEQSLFGGAYQAPGVRSVERPKYGALNVMNYEDGGAPRFGSCYFRLRRSVTDRCTFTFGDSHTGPEPIGTADAFEPLAAALLEACETNQAALGTSGVNIVSLVRLLGRREPDGRGAGIGRALDDYIEAQVHGAIDLSADVEALVADPSFRGTAVGRVLEALSTKYAFELAWHPGFRLTVVSVPDDFRGPAMPPFALRIDREFGSASGWLDAHVLGKAAVSLHESPGSWQDWGTPDETFQHIKQLWHVLVRYGQPFES</sequence>